<feature type="transmembrane region" description="Helical" evidence="6">
    <location>
        <begin position="231"/>
        <end position="252"/>
    </location>
</feature>
<feature type="transmembrane region" description="Helical" evidence="6">
    <location>
        <begin position="264"/>
        <end position="281"/>
    </location>
</feature>
<feature type="transmembrane region" description="Helical" evidence="6">
    <location>
        <begin position="7"/>
        <end position="24"/>
    </location>
</feature>
<accession>A0ABT8C5Q7</accession>
<proteinExistence type="predicted"/>
<dbReference type="InterPro" id="IPR050545">
    <property type="entry name" value="Mycobact_MmpL"/>
</dbReference>
<dbReference type="PANTHER" id="PTHR33406:SF12">
    <property type="entry name" value="BLR2997 PROTEIN"/>
    <property type="match status" value="1"/>
</dbReference>
<evidence type="ECO:0000256" key="5">
    <source>
        <dbReference type="ARBA" id="ARBA00023136"/>
    </source>
</evidence>
<keyword evidence="2" id="KW-1003">Cell membrane</keyword>
<dbReference type="PROSITE" id="PS50156">
    <property type="entry name" value="SSD"/>
    <property type="match status" value="1"/>
</dbReference>
<dbReference type="SUPFAM" id="SSF82866">
    <property type="entry name" value="Multidrug efflux transporter AcrB transmembrane domain"/>
    <property type="match status" value="2"/>
</dbReference>
<comment type="subcellular location">
    <subcellularLocation>
        <location evidence="1">Cell membrane</location>
        <topology evidence="1">Multi-pass membrane protein</topology>
    </subcellularLocation>
</comment>
<feature type="transmembrane region" description="Helical" evidence="6">
    <location>
        <begin position="713"/>
        <end position="740"/>
    </location>
</feature>
<dbReference type="Pfam" id="PF03176">
    <property type="entry name" value="MMPL"/>
    <property type="match status" value="2"/>
</dbReference>
<feature type="transmembrane region" description="Helical" evidence="6">
    <location>
        <begin position="390"/>
        <end position="406"/>
    </location>
</feature>
<dbReference type="Gene3D" id="1.20.1640.10">
    <property type="entry name" value="Multidrug efflux transporter AcrB transmembrane domain"/>
    <property type="match status" value="2"/>
</dbReference>
<dbReference type="Proteomes" id="UP001236663">
    <property type="component" value="Unassembled WGS sequence"/>
</dbReference>
<evidence type="ECO:0000256" key="3">
    <source>
        <dbReference type="ARBA" id="ARBA00022692"/>
    </source>
</evidence>
<dbReference type="InterPro" id="IPR000731">
    <property type="entry name" value="SSD"/>
</dbReference>
<feature type="transmembrane region" description="Helical" evidence="6">
    <location>
        <begin position="591"/>
        <end position="610"/>
    </location>
</feature>
<feature type="transmembrane region" description="Helical" evidence="6">
    <location>
        <begin position="334"/>
        <end position="357"/>
    </location>
</feature>
<evidence type="ECO:0000259" key="7">
    <source>
        <dbReference type="PROSITE" id="PS50156"/>
    </source>
</evidence>
<comment type="caution">
    <text evidence="8">The sequence shown here is derived from an EMBL/GenBank/DDBJ whole genome shotgun (WGS) entry which is preliminary data.</text>
</comment>
<evidence type="ECO:0000313" key="9">
    <source>
        <dbReference type="Proteomes" id="UP001236663"/>
    </source>
</evidence>
<feature type="transmembrane region" description="Helical" evidence="6">
    <location>
        <begin position="205"/>
        <end position="224"/>
    </location>
</feature>
<dbReference type="RefSeq" id="WP_163386623.1">
    <property type="nucleotide sequence ID" value="NZ_JAUFQS010000005.1"/>
</dbReference>
<feature type="transmembrane region" description="Helical" evidence="6">
    <location>
        <begin position="617"/>
        <end position="637"/>
    </location>
</feature>
<dbReference type="PANTHER" id="PTHR33406">
    <property type="entry name" value="MEMBRANE PROTEIN MJ1562-RELATED"/>
    <property type="match status" value="1"/>
</dbReference>
<evidence type="ECO:0000256" key="1">
    <source>
        <dbReference type="ARBA" id="ARBA00004651"/>
    </source>
</evidence>
<evidence type="ECO:0000256" key="4">
    <source>
        <dbReference type="ARBA" id="ARBA00022989"/>
    </source>
</evidence>
<protein>
    <submittedName>
        <fullName evidence="8">MMPL family transporter</fullName>
    </submittedName>
</protein>
<dbReference type="EMBL" id="JAUFQS010000005">
    <property type="protein sequence ID" value="MDN3687359.1"/>
    <property type="molecule type" value="Genomic_DNA"/>
</dbReference>
<keyword evidence="4 6" id="KW-1133">Transmembrane helix</keyword>
<evidence type="ECO:0000256" key="2">
    <source>
        <dbReference type="ARBA" id="ARBA00022475"/>
    </source>
</evidence>
<dbReference type="InterPro" id="IPR004869">
    <property type="entry name" value="MMPL_dom"/>
</dbReference>
<name>A0ABT8C5Q7_9BACT</name>
<gene>
    <name evidence="8" type="ORF">QWZ15_05940</name>
</gene>
<reference evidence="9" key="1">
    <citation type="journal article" date="2019" name="Int. J. Syst. Evol. Microbiol.">
        <title>The Global Catalogue of Microorganisms (GCM) 10K type strain sequencing project: providing services to taxonomists for standard genome sequencing and annotation.</title>
        <authorList>
            <consortium name="The Broad Institute Genomics Platform"/>
            <consortium name="The Broad Institute Genome Sequencing Center for Infectious Disease"/>
            <person name="Wu L."/>
            <person name="Ma J."/>
        </authorList>
    </citation>
    <scope>NUCLEOTIDE SEQUENCE [LARGE SCALE GENOMIC DNA]</scope>
    <source>
        <strain evidence="9">CECT 7706</strain>
    </source>
</reference>
<keyword evidence="9" id="KW-1185">Reference proteome</keyword>
<organism evidence="8 9">
    <name type="scientific">Cyclobacterium jeungdonense</name>
    <dbReference type="NCBI Taxonomy" id="708087"/>
    <lineage>
        <taxon>Bacteria</taxon>
        <taxon>Pseudomonadati</taxon>
        <taxon>Bacteroidota</taxon>
        <taxon>Cytophagia</taxon>
        <taxon>Cytophagales</taxon>
        <taxon>Cyclobacteriaceae</taxon>
        <taxon>Cyclobacterium</taxon>
    </lineage>
</organism>
<feature type="transmembrane region" description="Helical" evidence="6">
    <location>
        <begin position="643"/>
        <end position="661"/>
    </location>
</feature>
<feature type="transmembrane region" description="Helical" evidence="6">
    <location>
        <begin position="302"/>
        <end position="322"/>
    </location>
</feature>
<evidence type="ECO:0000313" key="8">
    <source>
        <dbReference type="EMBL" id="MDN3687359.1"/>
    </source>
</evidence>
<sequence length="763" mass="86548">MTERKAFWRLVGAIALTVFFVYSWDGLRFNYDFENFFQQGDADLEFYQEYRSTFENDNDYLLLALGRRPDIYDSLFLEKALQLENKIREFDGVEEVNSLLRMNEPRISPFGVSLRPLMDWSSPEALSQTAEKLSEGGQWQGSLISENQKYLLLVIRNQQLIGKEAGDSLYRSIEDAVQNAGLPDYKIAGKIRAQGEFVSLLQEEFTLFLGLAVIWVLLLLWALYRSWWAVLLPFIIIVMGVFWAGSFLLATGGQLDVMLVMQPPILMVIGLSGLVHFLNHYQQSLRDSFPKEKAVFAMCKELTLPVFLTALTTSLGFLSLYFTNIYSLRWFGVYTGLGVLFMFLALVTLLPWALLVFPPLSSPKNQVWARRWDRVLGLVFKKVITKGSRISLIFVVISLVAGYFMSQVKTNGYIVDSLPQDHPLKEDFRFFDQTFDGSKPLEVFLEVGDPERGIFDYAVMQEIKKLEDFISNNYATGAILSPLTLVKGINKAQNRGNPNAYTLPSEAGYERMVPVMERWINENEWKLWTENKKAGRISARAKDVGSFIGYQQHEKLSAFVANEVDENLLQVRLTGTSFLIDKSHEQVTQKVFSGLGFAFLLVVLVIGLLYKSWRVALIALLPNVIPLVWVGGVMFLLDVDFKLSTSIVFAIAFGIAVDDSIHFLSSLRMQLAKGLSFEKSLCVTFLTTGKAIILTTIILSSGFLVLAFSNLEIAWFTGVLVGLALFFALVADLFWLPVLLKYLQKWIQKRTSAVIQDRQKLPK</sequence>
<evidence type="ECO:0000256" key="6">
    <source>
        <dbReference type="SAM" id="Phobius"/>
    </source>
</evidence>
<feature type="domain" description="SSD" evidence="7">
    <location>
        <begin position="263"/>
        <end position="356"/>
    </location>
</feature>
<keyword evidence="3 6" id="KW-0812">Transmembrane</keyword>
<feature type="transmembrane region" description="Helical" evidence="6">
    <location>
        <begin position="681"/>
        <end position="707"/>
    </location>
</feature>
<keyword evidence="5 6" id="KW-0472">Membrane</keyword>